<feature type="non-terminal residue" evidence="2">
    <location>
        <position position="1"/>
    </location>
</feature>
<proteinExistence type="predicted"/>
<dbReference type="AlphaFoldDB" id="A0A813IS64"/>
<comment type="caution">
    <text evidence="2">The sequence shown here is derived from an EMBL/GenBank/DDBJ whole genome shotgun (WGS) entry which is preliminary data.</text>
</comment>
<accession>A0A813IS64</accession>
<gene>
    <name evidence="2" type="ORF">PGLA2088_LOCUS12436</name>
</gene>
<feature type="region of interest" description="Disordered" evidence="1">
    <location>
        <begin position="165"/>
        <end position="186"/>
    </location>
</feature>
<evidence type="ECO:0000313" key="2">
    <source>
        <dbReference type="EMBL" id="CAE8656881.1"/>
    </source>
</evidence>
<dbReference type="Proteomes" id="UP000626109">
    <property type="component" value="Unassembled WGS sequence"/>
</dbReference>
<feature type="compositionally biased region" description="Basic and acidic residues" evidence="1">
    <location>
        <begin position="63"/>
        <end position="74"/>
    </location>
</feature>
<feature type="region of interest" description="Disordered" evidence="1">
    <location>
        <begin position="1"/>
        <end position="74"/>
    </location>
</feature>
<evidence type="ECO:0000313" key="3">
    <source>
        <dbReference type="Proteomes" id="UP000626109"/>
    </source>
</evidence>
<organism evidence="2 3">
    <name type="scientific">Polarella glacialis</name>
    <name type="common">Dinoflagellate</name>
    <dbReference type="NCBI Taxonomy" id="89957"/>
    <lineage>
        <taxon>Eukaryota</taxon>
        <taxon>Sar</taxon>
        <taxon>Alveolata</taxon>
        <taxon>Dinophyceae</taxon>
        <taxon>Suessiales</taxon>
        <taxon>Suessiaceae</taxon>
        <taxon>Polarella</taxon>
    </lineage>
</organism>
<sequence>RRRSTDDGLDATHDRPHSAGRASTPGRAANRAPPEADFSFRPKITSLAKQREVRGTSDLSLGEQKRRDLRSKCRKEEFTKREAGRYSFKPQVNSYNGVGSRLRVLEEADTLIERMARSRQATLSRCQMDVTRIQEKTDAENTFHPQVKAAPELIRRMAESHRALRELRQQELHRDASTEKTRPAWQ</sequence>
<feature type="compositionally biased region" description="Basic and acidic residues" evidence="1">
    <location>
        <begin position="1"/>
        <end position="17"/>
    </location>
</feature>
<protein>
    <submittedName>
        <fullName evidence="2">Uncharacterized protein</fullName>
    </submittedName>
</protein>
<reference evidence="2" key="1">
    <citation type="submission" date="2021-02" db="EMBL/GenBank/DDBJ databases">
        <authorList>
            <person name="Dougan E. K."/>
            <person name="Rhodes N."/>
            <person name="Thang M."/>
            <person name="Chan C."/>
        </authorList>
    </citation>
    <scope>NUCLEOTIDE SEQUENCE</scope>
</reference>
<evidence type="ECO:0000256" key="1">
    <source>
        <dbReference type="SAM" id="MobiDB-lite"/>
    </source>
</evidence>
<name>A0A813IS64_POLGL</name>
<dbReference type="EMBL" id="CAJNNW010014638">
    <property type="protein sequence ID" value="CAE8656881.1"/>
    <property type="molecule type" value="Genomic_DNA"/>
</dbReference>